<dbReference type="InterPro" id="IPR039424">
    <property type="entry name" value="SBP_5"/>
</dbReference>
<dbReference type="OrthoDB" id="9801799at2"/>
<dbReference type="GO" id="GO:1904680">
    <property type="term" value="F:peptide transmembrane transporter activity"/>
    <property type="evidence" value="ECO:0007669"/>
    <property type="project" value="TreeGrafter"/>
</dbReference>
<dbReference type="EMBL" id="CABPSB010000011">
    <property type="protein sequence ID" value="VVE22612.1"/>
    <property type="molecule type" value="Genomic_DNA"/>
</dbReference>
<dbReference type="PANTHER" id="PTHR30290">
    <property type="entry name" value="PERIPLASMIC BINDING COMPONENT OF ABC TRANSPORTER"/>
    <property type="match status" value="1"/>
</dbReference>
<proteinExistence type="inferred from homology"/>
<dbReference type="CDD" id="cd08503">
    <property type="entry name" value="PBP2_NikA_DppA_OppA_like_17"/>
    <property type="match status" value="1"/>
</dbReference>
<dbReference type="PIRSF" id="PIRSF002741">
    <property type="entry name" value="MppA"/>
    <property type="match status" value="1"/>
</dbReference>
<evidence type="ECO:0000313" key="6">
    <source>
        <dbReference type="EMBL" id="VVE22612.1"/>
    </source>
</evidence>
<evidence type="ECO:0000256" key="2">
    <source>
        <dbReference type="ARBA" id="ARBA00005695"/>
    </source>
</evidence>
<accession>A0A5E4WCT2</accession>
<protein>
    <submittedName>
        <fullName evidence="6">ABC transporter substrate-binding protein</fullName>
    </submittedName>
</protein>
<organism evidence="6 7">
    <name type="scientific">Pandoraea anhela</name>
    <dbReference type="NCBI Taxonomy" id="2508295"/>
    <lineage>
        <taxon>Bacteria</taxon>
        <taxon>Pseudomonadati</taxon>
        <taxon>Pseudomonadota</taxon>
        <taxon>Betaproteobacteria</taxon>
        <taxon>Burkholderiales</taxon>
        <taxon>Burkholderiaceae</taxon>
        <taxon>Pandoraea</taxon>
    </lineage>
</organism>
<reference evidence="6 7" key="1">
    <citation type="submission" date="2019-08" db="EMBL/GenBank/DDBJ databases">
        <authorList>
            <person name="Peeters C."/>
        </authorList>
    </citation>
    <scope>NUCLEOTIDE SEQUENCE [LARGE SCALE GENOMIC DNA]</scope>
    <source>
        <strain evidence="6 7">LMG 31108</strain>
    </source>
</reference>
<dbReference type="RefSeq" id="WP_150669804.1">
    <property type="nucleotide sequence ID" value="NZ_CABPSB010000011.1"/>
</dbReference>
<dbReference type="Gene3D" id="3.40.190.10">
    <property type="entry name" value="Periplasmic binding protein-like II"/>
    <property type="match status" value="1"/>
</dbReference>
<dbReference type="GO" id="GO:0015833">
    <property type="term" value="P:peptide transport"/>
    <property type="evidence" value="ECO:0007669"/>
    <property type="project" value="TreeGrafter"/>
</dbReference>
<evidence type="ECO:0000256" key="1">
    <source>
        <dbReference type="ARBA" id="ARBA00004196"/>
    </source>
</evidence>
<evidence type="ECO:0000256" key="4">
    <source>
        <dbReference type="ARBA" id="ARBA00022729"/>
    </source>
</evidence>
<dbReference type="Pfam" id="PF00496">
    <property type="entry name" value="SBP_bac_5"/>
    <property type="match status" value="1"/>
</dbReference>
<feature type="domain" description="Solute-binding protein family 5" evidence="5">
    <location>
        <begin position="116"/>
        <end position="439"/>
    </location>
</feature>
<evidence type="ECO:0000259" key="5">
    <source>
        <dbReference type="Pfam" id="PF00496"/>
    </source>
</evidence>
<sequence>MSHQNSSVIECLRRQAGEPGNDLVDAFVSQTIDRRAFMRAASVLGLTSVAGALLGVGTAAHASEARAGKVGGTLRIAHMVPAGVVDPMTVIDGPGTALISQTGEYLIFSDAASQVLKPSLATAWQANDKGDVWTFKLRNNVKFHDGRAMTAKDVVATFDRLTDKSKVSAALSIFRNVLSKGGVKAIDDFTVQFHLDAPNGNFPSYVSSDTANAVILPYDYAGSYEKSFIGTGPFKLEKYQTKVGASFVRNPDYWGAPARPDRVEFSFYADQPALMLALQGGRADVMTNFSAHAGLGVLNNPAYKVLSVRSSSHRQIHMKTDAGPFKDKRVRQALAMTLDRELIVKGLLRGWAVIGNDSPFAAVFPSTDTFVPQRKKDIEGAKKLLAAAGVPNGFKATLTTGRFKEIPDLAVIIQNGAKEIGIDIDLKLESQELYYGAGKPGRSDWLDANFGITDYGHRGVPNVLINAPFVTGGTWNSARFANDAYDKLVAQYTAALDLTTQRRVAGEMQRLLLDETPVIIPYFLDSLMVSKANISGVKFSPIGQVNFSDVSIG</sequence>
<dbReference type="InterPro" id="IPR000914">
    <property type="entry name" value="SBP_5_dom"/>
</dbReference>
<dbReference type="GO" id="GO:0030288">
    <property type="term" value="C:outer membrane-bounded periplasmic space"/>
    <property type="evidence" value="ECO:0007669"/>
    <property type="project" value="UniProtKB-ARBA"/>
</dbReference>
<dbReference type="GO" id="GO:0043190">
    <property type="term" value="C:ATP-binding cassette (ABC) transporter complex"/>
    <property type="evidence" value="ECO:0007669"/>
    <property type="project" value="InterPro"/>
</dbReference>
<keyword evidence="7" id="KW-1185">Reference proteome</keyword>
<keyword evidence="4" id="KW-0732">Signal</keyword>
<evidence type="ECO:0000313" key="7">
    <source>
        <dbReference type="Proteomes" id="UP000406256"/>
    </source>
</evidence>
<dbReference type="InterPro" id="IPR006311">
    <property type="entry name" value="TAT_signal"/>
</dbReference>
<dbReference type="Gene3D" id="3.90.76.10">
    <property type="entry name" value="Dipeptide-binding Protein, Domain 1"/>
    <property type="match status" value="1"/>
</dbReference>
<name>A0A5E4WCT2_9BURK</name>
<comment type="similarity">
    <text evidence="2">Belongs to the bacterial solute-binding protein 5 family.</text>
</comment>
<evidence type="ECO:0000256" key="3">
    <source>
        <dbReference type="ARBA" id="ARBA00022448"/>
    </source>
</evidence>
<dbReference type="Proteomes" id="UP000406256">
    <property type="component" value="Unassembled WGS sequence"/>
</dbReference>
<dbReference type="PROSITE" id="PS51318">
    <property type="entry name" value="TAT"/>
    <property type="match status" value="1"/>
</dbReference>
<dbReference type="SUPFAM" id="SSF53850">
    <property type="entry name" value="Periplasmic binding protein-like II"/>
    <property type="match status" value="1"/>
</dbReference>
<dbReference type="Gene3D" id="3.10.105.10">
    <property type="entry name" value="Dipeptide-binding Protein, Domain 3"/>
    <property type="match status" value="1"/>
</dbReference>
<dbReference type="InterPro" id="IPR030678">
    <property type="entry name" value="Peptide/Ni-bd"/>
</dbReference>
<keyword evidence="3" id="KW-0813">Transport</keyword>
<gene>
    <name evidence="6" type="ORF">PAN31108_03210</name>
</gene>
<dbReference type="AlphaFoldDB" id="A0A5E4WCT2"/>
<comment type="subcellular location">
    <subcellularLocation>
        <location evidence="1">Cell envelope</location>
    </subcellularLocation>
</comment>
<dbReference type="PANTHER" id="PTHR30290:SF10">
    <property type="entry name" value="PERIPLASMIC OLIGOPEPTIDE-BINDING PROTEIN-RELATED"/>
    <property type="match status" value="1"/>
</dbReference>